<feature type="region of interest" description="Disordered" evidence="1">
    <location>
        <begin position="102"/>
        <end position="130"/>
    </location>
</feature>
<dbReference type="EMBL" id="BHYM01000061">
    <property type="protein sequence ID" value="GCE42737.1"/>
    <property type="molecule type" value="Genomic_DNA"/>
</dbReference>
<evidence type="ECO:0000313" key="2">
    <source>
        <dbReference type="EMBL" id="GCE42737.1"/>
    </source>
</evidence>
<evidence type="ECO:0000256" key="1">
    <source>
        <dbReference type="SAM" id="MobiDB-lite"/>
    </source>
</evidence>
<dbReference type="AlphaFoldDB" id="A0A402CGQ4"/>
<comment type="caution">
    <text evidence="2">The sequence shown here is derived from an EMBL/GenBank/DDBJ whole genome shotgun (WGS) entry which is preliminary data.</text>
</comment>
<organism evidence="2 3">
    <name type="scientific">Rhodococcus wratislaviensis</name>
    <name type="common">Tsukamurella wratislaviensis</name>
    <dbReference type="NCBI Taxonomy" id="44752"/>
    <lineage>
        <taxon>Bacteria</taxon>
        <taxon>Bacillati</taxon>
        <taxon>Actinomycetota</taxon>
        <taxon>Actinomycetes</taxon>
        <taxon>Mycobacteriales</taxon>
        <taxon>Nocardiaceae</taxon>
        <taxon>Rhodococcus</taxon>
    </lineage>
</organism>
<gene>
    <name evidence="2" type="ORF">Rhow_006866</name>
</gene>
<feature type="region of interest" description="Disordered" evidence="1">
    <location>
        <begin position="1"/>
        <end position="83"/>
    </location>
</feature>
<keyword evidence="3" id="KW-1185">Reference proteome</keyword>
<evidence type="ECO:0000313" key="3">
    <source>
        <dbReference type="Proteomes" id="UP000287519"/>
    </source>
</evidence>
<protein>
    <submittedName>
        <fullName evidence="2">Uncharacterized protein</fullName>
    </submittedName>
</protein>
<dbReference type="Proteomes" id="UP000287519">
    <property type="component" value="Unassembled WGS sequence"/>
</dbReference>
<accession>A0A402CGQ4</accession>
<sequence length="130" mass="14385">MGIGSRGRARRRKPAVHRGPARHRFTARGNSGHSPPEVVQTLLPGQPGQLGRPRHQKPRLAGHFSQLDTPDTRHQQRSATTGKTRLEQTLCSNVFSNQFPVKPVRECPSSGPRTTRSGRPRVPCPHNPLT</sequence>
<feature type="compositionally biased region" description="Basic residues" evidence="1">
    <location>
        <begin position="7"/>
        <end position="26"/>
    </location>
</feature>
<name>A0A402CGQ4_RHOWR</name>
<reference evidence="2 3" key="1">
    <citation type="submission" date="2018-11" db="EMBL/GenBank/DDBJ databases">
        <title>Microbial catabolism of amino acid.</title>
        <authorList>
            <person name="Hibi M."/>
            <person name="Ogawa J."/>
        </authorList>
    </citation>
    <scope>NUCLEOTIDE SEQUENCE [LARGE SCALE GENOMIC DNA]</scope>
    <source>
        <strain evidence="2 3">C31-06</strain>
    </source>
</reference>
<proteinExistence type="predicted"/>